<evidence type="ECO:0000313" key="3">
    <source>
        <dbReference type="Proteomes" id="UP000254282"/>
    </source>
</evidence>
<sequence>MKPNVIANFMKDTLNDFKVTDRQTFIKFLELLRNNFLDNPESWKNKTLPDFLEAFSSYTEDIQGYYDNMKLNVNADKPDWSTFADILKGATIYE</sequence>
<protein>
    <recommendedName>
        <fullName evidence="1">DUF7660 domain-containing protein</fullName>
    </recommendedName>
</protein>
<dbReference type="Proteomes" id="UP000254282">
    <property type="component" value="Unassembled WGS sequence"/>
</dbReference>
<evidence type="ECO:0000259" key="1">
    <source>
        <dbReference type="Pfam" id="PF24693"/>
    </source>
</evidence>
<organism evidence="2 3">
    <name type="scientific">Chryseobacterium indoltheticum</name>
    <dbReference type="NCBI Taxonomy" id="254"/>
    <lineage>
        <taxon>Bacteria</taxon>
        <taxon>Pseudomonadati</taxon>
        <taxon>Bacteroidota</taxon>
        <taxon>Flavobacteriia</taxon>
        <taxon>Flavobacteriales</taxon>
        <taxon>Weeksellaceae</taxon>
        <taxon>Chryseobacterium group</taxon>
        <taxon>Chryseobacterium</taxon>
    </lineage>
</organism>
<evidence type="ECO:0000313" key="2">
    <source>
        <dbReference type="EMBL" id="SUX44974.1"/>
    </source>
</evidence>
<dbReference type="AlphaFoldDB" id="A0A381FER4"/>
<gene>
    <name evidence="2" type="ORF">NCTC13532_01067</name>
</gene>
<dbReference type="InterPro" id="IPR056077">
    <property type="entry name" value="DUF7660"/>
</dbReference>
<proteinExistence type="predicted"/>
<name>A0A381FER4_9FLAO</name>
<feature type="domain" description="DUF7660" evidence="1">
    <location>
        <begin position="22"/>
        <end position="94"/>
    </location>
</feature>
<dbReference type="Pfam" id="PF24693">
    <property type="entry name" value="DUF7660"/>
    <property type="match status" value="1"/>
</dbReference>
<dbReference type="EMBL" id="UFVR01000004">
    <property type="protein sequence ID" value="SUX44974.1"/>
    <property type="molecule type" value="Genomic_DNA"/>
</dbReference>
<reference evidence="2 3" key="1">
    <citation type="submission" date="2018-06" db="EMBL/GenBank/DDBJ databases">
        <authorList>
            <consortium name="Pathogen Informatics"/>
            <person name="Doyle S."/>
        </authorList>
    </citation>
    <scope>NUCLEOTIDE SEQUENCE [LARGE SCALE GENOMIC DNA]</scope>
    <source>
        <strain evidence="2 3">NCTC13532</strain>
    </source>
</reference>
<accession>A0A381FER4</accession>